<dbReference type="EMBL" id="SLXE01000002">
    <property type="protein sequence ID" value="TCP10184.1"/>
    <property type="molecule type" value="Genomic_DNA"/>
</dbReference>
<proteinExistence type="predicted"/>
<dbReference type="InterPro" id="IPR050807">
    <property type="entry name" value="TransReg_Diox_bact_type"/>
</dbReference>
<dbReference type="Proteomes" id="UP000829756">
    <property type="component" value="Chromosome"/>
</dbReference>
<dbReference type="PROSITE" id="PS50943">
    <property type="entry name" value="HTH_CROC1"/>
    <property type="match status" value="1"/>
</dbReference>
<dbReference type="InterPro" id="IPR014710">
    <property type="entry name" value="RmlC-like_jellyroll"/>
</dbReference>
<keyword evidence="1" id="KW-0238">DNA-binding</keyword>
<dbReference type="InterPro" id="IPR011051">
    <property type="entry name" value="RmlC_Cupin_sf"/>
</dbReference>
<dbReference type="GO" id="GO:0003677">
    <property type="term" value="F:DNA binding"/>
    <property type="evidence" value="ECO:0007669"/>
    <property type="project" value="UniProtKB-KW"/>
</dbReference>
<reference evidence="4" key="2">
    <citation type="submission" date="2021-12" db="EMBL/GenBank/DDBJ databases">
        <authorList>
            <person name="Veyrier F.J."/>
        </authorList>
    </citation>
    <scope>NUCLEOTIDE SEQUENCE</scope>
    <source>
        <strain evidence="4">1258/02</strain>
    </source>
</reference>
<evidence type="ECO:0000259" key="2">
    <source>
        <dbReference type="PROSITE" id="PS50943"/>
    </source>
</evidence>
<dbReference type="SUPFAM" id="SSF47413">
    <property type="entry name" value="lambda repressor-like DNA-binding domains"/>
    <property type="match status" value="1"/>
</dbReference>
<dbReference type="AlphaFoldDB" id="A0AAE9H293"/>
<organism evidence="4 6">
    <name type="scientific">Uruburuella suis</name>
    <dbReference type="NCBI Taxonomy" id="252130"/>
    <lineage>
        <taxon>Bacteria</taxon>
        <taxon>Pseudomonadati</taxon>
        <taxon>Pseudomonadota</taxon>
        <taxon>Betaproteobacteria</taxon>
        <taxon>Neisseriales</taxon>
        <taxon>Neisseriaceae</taxon>
        <taxon>Uruburuella</taxon>
    </lineage>
</organism>
<dbReference type="GO" id="GO:0003700">
    <property type="term" value="F:DNA-binding transcription factor activity"/>
    <property type="evidence" value="ECO:0007669"/>
    <property type="project" value="TreeGrafter"/>
</dbReference>
<name>A0AAE9H293_9NEIS</name>
<dbReference type="RefSeq" id="WP_132952415.1">
    <property type="nucleotide sequence ID" value="NZ_CP091507.1"/>
</dbReference>
<feature type="domain" description="HTH cro/C1-type" evidence="2">
    <location>
        <begin position="22"/>
        <end position="76"/>
    </location>
</feature>
<accession>A0AAE9H293</accession>
<dbReference type="EMBL" id="CP091507">
    <property type="protein sequence ID" value="UOO80439.1"/>
    <property type="molecule type" value="Genomic_DNA"/>
</dbReference>
<dbReference type="PANTHER" id="PTHR46797">
    <property type="entry name" value="HTH-TYPE TRANSCRIPTIONAL REGULATOR"/>
    <property type="match status" value="1"/>
</dbReference>
<dbReference type="GO" id="GO:0005829">
    <property type="term" value="C:cytosol"/>
    <property type="evidence" value="ECO:0007669"/>
    <property type="project" value="TreeGrafter"/>
</dbReference>
<reference evidence="4" key="3">
    <citation type="journal article" date="2022" name="Res Sq">
        <title>Evolution of multicellular longitudinally dividing oral cavity symbionts (Neisseriaceae).</title>
        <authorList>
            <person name="Nyongesa S."/>
            <person name="Weber P."/>
            <person name="Bernet E."/>
            <person name="Pullido F."/>
            <person name="Nieckarz M."/>
            <person name="Delaby M."/>
            <person name="Nieves C."/>
            <person name="Viehboeck T."/>
            <person name="Krause N."/>
            <person name="Rivera-Millot A."/>
            <person name="Nakamura A."/>
            <person name="Vischer N."/>
            <person name="VanNieuwenhze M."/>
            <person name="Brun Y."/>
            <person name="Cava F."/>
            <person name="Bulgheresi S."/>
            <person name="Veyrier F."/>
        </authorList>
    </citation>
    <scope>NUCLEOTIDE SEQUENCE</scope>
    <source>
        <strain evidence="4">1258/02</strain>
    </source>
</reference>
<dbReference type="CDD" id="cd02209">
    <property type="entry name" value="cupin_XRE_C"/>
    <property type="match status" value="1"/>
</dbReference>
<evidence type="ECO:0000313" key="5">
    <source>
        <dbReference type="Proteomes" id="UP000294721"/>
    </source>
</evidence>
<gene>
    <name evidence="3" type="ORF">EV680_10281</name>
    <name evidence="4" type="ORF">LVJ78_05430</name>
</gene>
<evidence type="ECO:0000313" key="6">
    <source>
        <dbReference type="Proteomes" id="UP000829756"/>
    </source>
</evidence>
<dbReference type="SUPFAM" id="SSF51182">
    <property type="entry name" value="RmlC-like cupins"/>
    <property type="match status" value="1"/>
</dbReference>
<dbReference type="CDD" id="cd00093">
    <property type="entry name" value="HTH_XRE"/>
    <property type="match status" value="1"/>
</dbReference>
<dbReference type="Gene3D" id="2.60.120.10">
    <property type="entry name" value="Jelly Rolls"/>
    <property type="match status" value="1"/>
</dbReference>
<evidence type="ECO:0000256" key="1">
    <source>
        <dbReference type="ARBA" id="ARBA00023125"/>
    </source>
</evidence>
<reference evidence="3 5" key="1">
    <citation type="submission" date="2019-03" db="EMBL/GenBank/DDBJ databases">
        <title>Genomic Encyclopedia of Type Strains, Phase IV (KMG-IV): sequencing the most valuable type-strain genomes for metagenomic binning, comparative biology and taxonomic classification.</title>
        <authorList>
            <person name="Goeker M."/>
        </authorList>
    </citation>
    <scope>NUCLEOTIDE SEQUENCE [LARGE SCALE GENOMIC DNA]</scope>
    <source>
        <strain evidence="3 5">DSM 17474</strain>
    </source>
</reference>
<dbReference type="PANTHER" id="PTHR46797:SF20">
    <property type="entry name" value="BLR4304 PROTEIN"/>
    <property type="match status" value="1"/>
</dbReference>
<evidence type="ECO:0000313" key="3">
    <source>
        <dbReference type="EMBL" id="TCP10184.1"/>
    </source>
</evidence>
<dbReference type="Gene3D" id="1.10.260.40">
    <property type="entry name" value="lambda repressor-like DNA-binding domains"/>
    <property type="match status" value="1"/>
</dbReference>
<protein>
    <submittedName>
        <fullName evidence="4">XRE family transcriptional regulator</fullName>
    </submittedName>
</protein>
<dbReference type="InterPro" id="IPR010982">
    <property type="entry name" value="Lambda_DNA-bd_dom_sf"/>
</dbReference>
<dbReference type="SMART" id="SM00530">
    <property type="entry name" value="HTH_XRE"/>
    <property type="match status" value="1"/>
</dbReference>
<dbReference type="Proteomes" id="UP000294721">
    <property type="component" value="Unassembled WGS sequence"/>
</dbReference>
<dbReference type="InterPro" id="IPR001387">
    <property type="entry name" value="Cro/C1-type_HTH"/>
</dbReference>
<sequence>MNPSTHTDLPAENSSLFLARQVHALRKKAGLTLQQLSRKSDVSVSTLSKIEKGQLSPTYEKIVSLARGLDVPIAALFHEESAHTPNGRLAVTRAGSARTHSTKQYDYQALCADLSNKRFVPLLTRIKARSLREFPALLQHEGEEFIYVLAGQITVHTDFYQPIVLNCGDACYFDSTMGHACVAGEEEAQVLWVSSHSTQNT</sequence>
<keyword evidence="5" id="KW-1185">Reference proteome</keyword>
<evidence type="ECO:0000313" key="4">
    <source>
        <dbReference type="EMBL" id="UOO80439.1"/>
    </source>
</evidence>
<dbReference type="Pfam" id="PF01381">
    <property type="entry name" value="HTH_3"/>
    <property type="match status" value="1"/>
</dbReference>
<dbReference type="KEGG" id="usu:LVJ78_05430"/>
<dbReference type="Pfam" id="PF07883">
    <property type="entry name" value="Cupin_2"/>
    <property type="match status" value="1"/>
</dbReference>
<dbReference type="InterPro" id="IPR013096">
    <property type="entry name" value="Cupin_2"/>
</dbReference>